<evidence type="ECO:0000256" key="1">
    <source>
        <dbReference type="ARBA" id="ARBA00022614"/>
    </source>
</evidence>
<feature type="signal peptide" evidence="5">
    <location>
        <begin position="1"/>
        <end position="20"/>
    </location>
</feature>
<evidence type="ECO:0000313" key="7">
    <source>
        <dbReference type="EMBL" id="EEN54566.1"/>
    </source>
</evidence>
<dbReference type="AlphaFoldDB" id="C3YZ58"/>
<feature type="transmembrane region" description="Helical" evidence="4">
    <location>
        <begin position="191"/>
        <end position="213"/>
    </location>
</feature>
<proteinExistence type="predicted"/>
<name>C3YZ58_BRAFL</name>
<dbReference type="SMART" id="SM00082">
    <property type="entry name" value="LRRCT"/>
    <property type="match status" value="1"/>
</dbReference>
<protein>
    <recommendedName>
        <fullName evidence="6">LRRCT domain-containing protein</fullName>
    </recommendedName>
</protein>
<keyword evidence="3" id="KW-0677">Repeat</keyword>
<evidence type="ECO:0000259" key="6">
    <source>
        <dbReference type="SMART" id="SM00082"/>
    </source>
</evidence>
<evidence type="ECO:0000256" key="2">
    <source>
        <dbReference type="ARBA" id="ARBA00022729"/>
    </source>
</evidence>
<feature type="chain" id="PRO_5002936146" description="LRRCT domain-containing protein" evidence="5">
    <location>
        <begin position="21"/>
        <end position="499"/>
    </location>
</feature>
<accession>C3YZ58</accession>
<dbReference type="SUPFAM" id="SSF52058">
    <property type="entry name" value="L domain-like"/>
    <property type="match status" value="1"/>
</dbReference>
<keyword evidence="4" id="KW-1133">Transmembrane helix</keyword>
<reference evidence="7" key="1">
    <citation type="journal article" date="2008" name="Nature">
        <title>The amphioxus genome and the evolution of the chordate karyotype.</title>
        <authorList>
            <consortium name="US DOE Joint Genome Institute (JGI-PGF)"/>
            <person name="Putnam N.H."/>
            <person name="Butts T."/>
            <person name="Ferrier D.E.K."/>
            <person name="Furlong R.F."/>
            <person name="Hellsten U."/>
            <person name="Kawashima T."/>
            <person name="Robinson-Rechavi M."/>
            <person name="Shoguchi E."/>
            <person name="Terry A."/>
            <person name="Yu J.-K."/>
            <person name="Benito-Gutierrez E.L."/>
            <person name="Dubchak I."/>
            <person name="Garcia-Fernandez J."/>
            <person name="Gibson-Brown J.J."/>
            <person name="Grigoriev I.V."/>
            <person name="Horton A.C."/>
            <person name="de Jong P.J."/>
            <person name="Jurka J."/>
            <person name="Kapitonov V.V."/>
            <person name="Kohara Y."/>
            <person name="Kuroki Y."/>
            <person name="Lindquist E."/>
            <person name="Lucas S."/>
            <person name="Osoegawa K."/>
            <person name="Pennacchio L.A."/>
            <person name="Salamov A.A."/>
            <person name="Satou Y."/>
            <person name="Sauka-Spengler T."/>
            <person name="Schmutz J."/>
            <person name="Shin-I T."/>
            <person name="Toyoda A."/>
            <person name="Bronner-Fraser M."/>
            <person name="Fujiyama A."/>
            <person name="Holland L.Z."/>
            <person name="Holland P.W.H."/>
            <person name="Satoh N."/>
            <person name="Rokhsar D.S."/>
        </authorList>
    </citation>
    <scope>NUCLEOTIDE SEQUENCE [LARGE SCALE GENOMIC DNA]</scope>
    <source>
        <strain evidence="7">S238N-H82</strain>
        <tissue evidence="7">Testes</tissue>
    </source>
</reference>
<keyword evidence="4" id="KW-0472">Membrane</keyword>
<keyword evidence="1" id="KW-0433">Leucine-rich repeat</keyword>
<dbReference type="InterPro" id="IPR035897">
    <property type="entry name" value="Toll_tir_struct_dom_sf"/>
</dbReference>
<dbReference type="Gene3D" id="3.80.10.10">
    <property type="entry name" value="Ribonuclease Inhibitor"/>
    <property type="match status" value="1"/>
</dbReference>
<dbReference type="PANTHER" id="PTHR24366:SF161">
    <property type="entry name" value="TIR DOMAIN-CONTAINING PROTEIN"/>
    <property type="match status" value="1"/>
</dbReference>
<evidence type="ECO:0000256" key="4">
    <source>
        <dbReference type="SAM" id="Phobius"/>
    </source>
</evidence>
<keyword evidence="4" id="KW-0812">Transmembrane</keyword>
<sequence length="499" mass="56111">MAGLGLVLVLSALSVHTSHSQNVTDCSPCSCQPDVGGTDVDCSGLGLTALPANLPNDTLFLGFKYNNLTTLHLDELCKLRLLEGVDLSKNKISSIRGSFRCFKYLELDLSNNSLQTLERKTFGSSLRWLKQAFLFNNPWKCDCHLLWLKLDMHRYKNKLPPKEVRCQSPATLKGELLKDVSPEDFTCPFPFWALGMAGGLLLVCIGIVVVYWCRRKTKEKKRKPVFLKDGCVPTAKSLILEWTFAEGYNPRSCVVYITGGIVKTHTVPTEQCVDEDGIWTLEESEGITCNTEYTVRVSGGSETDQGPSSDTICLVTVKPGVRSVRSPQSVCPHGDNGEYLRDFWIIGHEDDQSQIEKLCSTLENHYDLIGGRKSRDYVGGDSKFDNFETAIKKSKIVIILLSSNTKGKQIKYEIETARDYLMDPDNELANEEDEGKETSRRMIPVRLTRRCQTYDCLRTLTKLDAWNKYFWSKLMAAFSEEECTEDDTVAENVPLVAKI</sequence>
<dbReference type="SUPFAM" id="SSF52200">
    <property type="entry name" value="Toll/Interleukin receptor TIR domain"/>
    <property type="match status" value="1"/>
</dbReference>
<dbReference type="InParanoid" id="C3YZ58"/>
<dbReference type="InterPro" id="IPR000483">
    <property type="entry name" value="Cys-rich_flank_reg_C"/>
</dbReference>
<keyword evidence="2 5" id="KW-0732">Signal</keyword>
<dbReference type="InterPro" id="IPR032675">
    <property type="entry name" value="LRR_dom_sf"/>
</dbReference>
<dbReference type="PANTHER" id="PTHR24366">
    <property type="entry name" value="IG(IMMUNOGLOBULIN) AND LRR(LEUCINE RICH REPEAT) DOMAINS"/>
    <property type="match status" value="1"/>
</dbReference>
<evidence type="ECO:0000256" key="3">
    <source>
        <dbReference type="ARBA" id="ARBA00022737"/>
    </source>
</evidence>
<organism>
    <name type="scientific">Branchiostoma floridae</name>
    <name type="common">Florida lancelet</name>
    <name type="synonym">Amphioxus</name>
    <dbReference type="NCBI Taxonomy" id="7739"/>
    <lineage>
        <taxon>Eukaryota</taxon>
        <taxon>Metazoa</taxon>
        <taxon>Chordata</taxon>
        <taxon>Cephalochordata</taxon>
        <taxon>Leptocardii</taxon>
        <taxon>Amphioxiformes</taxon>
        <taxon>Branchiostomatidae</taxon>
        <taxon>Branchiostoma</taxon>
    </lineage>
</organism>
<gene>
    <name evidence="7" type="ORF">BRAFLDRAFT_66945</name>
</gene>
<dbReference type="EMBL" id="GG666565">
    <property type="protein sequence ID" value="EEN54566.1"/>
    <property type="molecule type" value="Genomic_DNA"/>
</dbReference>
<dbReference type="eggNOG" id="KOG4237">
    <property type="taxonomic scope" value="Eukaryota"/>
</dbReference>
<feature type="domain" description="LRRCT" evidence="6">
    <location>
        <begin position="137"/>
        <end position="188"/>
    </location>
</feature>
<dbReference type="Gene3D" id="3.40.50.10140">
    <property type="entry name" value="Toll/interleukin-1 receptor homology (TIR) domain"/>
    <property type="match status" value="1"/>
</dbReference>
<evidence type="ECO:0000256" key="5">
    <source>
        <dbReference type="SAM" id="SignalP"/>
    </source>
</evidence>